<evidence type="ECO:0000256" key="8">
    <source>
        <dbReference type="SAM" id="MobiDB-lite"/>
    </source>
</evidence>
<keyword evidence="4" id="KW-0175">Coiled coil</keyword>
<dbReference type="InterPro" id="IPR004934">
    <property type="entry name" value="TMOD"/>
</dbReference>
<dbReference type="CTD" id="43633"/>
<dbReference type="InterPro" id="IPR032675">
    <property type="entry name" value="LRR_dom_sf"/>
</dbReference>
<dbReference type="Ensembl" id="ENSCINT00000000066.3">
    <property type="protein sequence ID" value="ENSCINP00000000066.3"/>
    <property type="gene ID" value="ENSCING00000000042.3"/>
</dbReference>
<dbReference type="OrthoDB" id="2163268at2759"/>
<dbReference type="Proteomes" id="UP000008144">
    <property type="component" value="Unassembled WGS sequence"/>
</dbReference>
<evidence type="ECO:0000313" key="10">
    <source>
        <dbReference type="Ensembl" id="ENSCINP00000000066.3"/>
    </source>
</evidence>
<evidence type="ECO:0000256" key="5">
    <source>
        <dbReference type="ARBA" id="ARBA00023212"/>
    </source>
</evidence>
<dbReference type="GO" id="GO:0007015">
    <property type="term" value="P:actin filament organization"/>
    <property type="evidence" value="ECO:0000318"/>
    <property type="project" value="GO_Central"/>
</dbReference>
<dbReference type="PANTHER" id="PTHR10901:SF6">
    <property type="entry name" value="TROPOMODULIN, ISOFORM N"/>
    <property type="match status" value="1"/>
</dbReference>
<keyword evidence="5" id="KW-0206">Cytoskeleton</keyword>
<proteinExistence type="evidence at transcript level"/>
<dbReference type="STRING" id="7719.ENSCINP00000000066"/>
<evidence type="ECO:0000256" key="4">
    <source>
        <dbReference type="ARBA" id="ARBA00023054"/>
    </source>
</evidence>
<dbReference type="RefSeq" id="NP_001265917.1">
    <property type="nucleotide sequence ID" value="NM_001278988.1"/>
</dbReference>
<keyword evidence="3" id="KW-0963">Cytoplasm</keyword>
<dbReference type="RefSeq" id="XP_026694228.1">
    <property type="nucleotide sequence ID" value="XM_026838427.1"/>
</dbReference>
<dbReference type="AlphaFoldDB" id="F6VUH2"/>
<dbReference type="EMBL" id="AB736190">
    <property type="protein sequence ID" value="BAM34033.1"/>
    <property type="molecule type" value="mRNA"/>
</dbReference>
<accession>F6VUH2</accession>
<evidence type="ECO:0000256" key="7">
    <source>
        <dbReference type="ARBA" id="ARBA00070923"/>
    </source>
</evidence>
<evidence type="ECO:0000256" key="6">
    <source>
        <dbReference type="ARBA" id="ARBA00037833"/>
    </source>
</evidence>
<organism evidence="10 11">
    <name type="scientific">Ciona intestinalis</name>
    <name type="common">Transparent sea squirt</name>
    <name type="synonym">Ascidia intestinalis</name>
    <dbReference type="NCBI Taxonomy" id="7719"/>
    <lineage>
        <taxon>Eukaryota</taxon>
        <taxon>Metazoa</taxon>
        <taxon>Chordata</taxon>
        <taxon>Tunicata</taxon>
        <taxon>Ascidiacea</taxon>
        <taxon>Phlebobranchia</taxon>
        <taxon>Cionidae</taxon>
        <taxon>Ciona</taxon>
    </lineage>
</organism>
<evidence type="ECO:0000313" key="9">
    <source>
        <dbReference type="EMBL" id="BAM34033.1"/>
    </source>
</evidence>
<reference evidence="11" key="1">
    <citation type="journal article" date="2002" name="Science">
        <title>The draft genome of Ciona intestinalis: insights into chordate and vertebrate origins.</title>
        <authorList>
            <person name="Dehal P."/>
            <person name="Satou Y."/>
            <person name="Campbell R.K."/>
            <person name="Chapman J."/>
            <person name="Degnan B."/>
            <person name="De Tomaso A."/>
            <person name="Davidson B."/>
            <person name="Di Gregorio A."/>
            <person name="Gelpke M."/>
            <person name="Goodstein D.M."/>
            <person name="Harafuji N."/>
            <person name="Hastings K.E."/>
            <person name="Ho I."/>
            <person name="Hotta K."/>
            <person name="Huang W."/>
            <person name="Kawashima T."/>
            <person name="Lemaire P."/>
            <person name="Martinez D."/>
            <person name="Meinertzhagen I.A."/>
            <person name="Necula S."/>
            <person name="Nonaka M."/>
            <person name="Putnam N."/>
            <person name="Rash S."/>
            <person name="Saiga H."/>
            <person name="Satake M."/>
            <person name="Terry A."/>
            <person name="Yamada L."/>
            <person name="Wang H.G."/>
            <person name="Awazu S."/>
            <person name="Azumi K."/>
            <person name="Boore J."/>
            <person name="Branno M."/>
            <person name="Chin-Bow S."/>
            <person name="DeSantis R."/>
            <person name="Doyle S."/>
            <person name="Francino P."/>
            <person name="Keys D.N."/>
            <person name="Haga S."/>
            <person name="Hayashi H."/>
            <person name="Hino K."/>
            <person name="Imai K.S."/>
            <person name="Inaba K."/>
            <person name="Kano S."/>
            <person name="Kobayashi K."/>
            <person name="Kobayashi M."/>
            <person name="Lee B.I."/>
            <person name="Makabe K.W."/>
            <person name="Manohar C."/>
            <person name="Matassi G."/>
            <person name="Medina M."/>
            <person name="Mochizuki Y."/>
            <person name="Mount S."/>
            <person name="Morishita T."/>
            <person name="Miura S."/>
            <person name="Nakayama A."/>
            <person name="Nishizaka S."/>
            <person name="Nomoto H."/>
            <person name="Ohta F."/>
            <person name="Oishi K."/>
            <person name="Rigoutsos I."/>
            <person name="Sano M."/>
            <person name="Sasaki A."/>
            <person name="Sasakura Y."/>
            <person name="Shoguchi E."/>
            <person name="Shin-i T."/>
            <person name="Spagnuolo A."/>
            <person name="Stainier D."/>
            <person name="Suzuki M.M."/>
            <person name="Tassy O."/>
            <person name="Takatori N."/>
            <person name="Tokuoka M."/>
            <person name="Yagi K."/>
            <person name="Yoshizaki F."/>
            <person name="Wada S."/>
            <person name="Zhang C."/>
            <person name="Hyatt P.D."/>
            <person name="Larimer F."/>
            <person name="Detter C."/>
            <person name="Doggett N."/>
            <person name="Glavina T."/>
            <person name="Hawkins T."/>
            <person name="Richardson P."/>
            <person name="Lucas S."/>
            <person name="Kohara Y."/>
            <person name="Levine M."/>
            <person name="Satoh N."/>
            <person name="Rokhsar D.S."/>
        </authorList>
    </citation>
    <scope>NUCLEOTIDE SEQUENCE [LARGE SCALE GENOMIC DNA]</scope>
</reference>
<name>F6VUH2_CIOIN</name>
<dbReference type="PANTHER" id="PTHR10901">
    <property type="entry name" value="TROPOMODULIN"/>
    <property type="match status" value="1"/>
</dbReference>
<dbReference type="GO" id="GO:0051694">
    <property type="term" value="P:pointed-end actin filament capping"/>
    <property type="evidence" value="ECO:0007669"/>
    <property type="project" value="InterPro"/>
</dbReference>
<feature type="region of interest" description="Disordered" evidence="8">
    <location>
        <begin position="43"/>
        <end position="68"/>
    </location>
</feature>
<dbReference type="GO" id="GO:0031430">
    <property type="term" value="C:M band"/>
    <property type="evidence" value="ECO:0007669"/>
    <property type="project" value="UniProtKB-SubCell"/>
</dbReference>
<dbReference type="RefSeq" id="XP_009861361.1">
    <property type="nucleotide sequence ID" value="XM_009863059.2"/>
</dbReference>
<protein>
    <recommendedName>
        <fullName evidence="7">Leiomodin-3</fullName>
    </recommendedName>
</protein>
<dbReference type="SUPFAM" id="SSF52047">
    <property type="entry name" value="RNI-like"/>
    <property type="match status" value="1"/>
</dbReference>
<dbReference type="Gene3D" id="3.80.10.10">
    <property type="entry name" value="Ribonuclease Inhibitor"/>
    <property type="match status" value="1"/>
</dbReference>
<evidence type="ECO:0000256" key="1">
    <source>
        <dbReference type="ARBA" id="ARBA00004245"/>
    </source>
</evidence>
<gene>
    <name evidence="10" type="primary">tmod</name>
    <name evidence="9" type="synonym">TMOD</name>
</gene>
<dbReference type="Pfam" id="PF03250">
    <property type="entry name" value="Tropomodulin"/>
    <property type="match status" value="1"/>
</dbReference>
<feature type="compositionally biased region" description="Basic and acidic residues" evidence="8">
    <location>
        <begin position="54"/>
        <end position="68"/>
    </location>
</feature>
<dbReference type="GeneID" id="100175342"/>
<reference evidence="10" key="3">
    <citation type="submission" date="2025-05" db="UniProtKB">
        <authorList>
            <consortium name="Ensembl"/>
        </authorList>
    </citation>
    <scope>IDENTIFICATION</scope>
</reference>
<sequence length="366" mass="41627">MAEVYEFIKQEQEKYLNINEDEILKDLTEDEIEQLTLELEDLDPDNQLLPAGFRQKDQTKKDPTGPLDREKLITYIEEEAKNVEDKEDLVPYEAGIKRGKVFEKTEASEKSLPPSHLDPELEECLNSATEAELTDIAAILGMHTMMNTDQFYSSLMETKIVNKTGYTSTTKCEMKVTALSEPPNPTDVEETLSRIRDNDKSLTAVNLNNIKHIPIHTLVDYCEAIKVNTCVTSWSLASTRTNDSVAFAIADMLKINRTLKVLNVESNFISGNGILAILATLEDNDVLEELRIDNQRAQFGNKVENEMCEILENNKTLLKFGYQFNLQGPRGKVADCLTRNYDTKRKTRVNYNPSSVVSKTFIKKRR</sequence>
<reference evidence="9" key="2">
    <citation type="journal article" date="2012" name="Gene">
        <title>Actin capping proteins, CapZ (beta-actinin) and tropomodulin in amphioxus striated muscle.</title>
        <authorList>
            <person name="Bao Y."/>
            <person name="Kake T."/>
            <person name="Hanashima A."/>
            <person name="Nomiya Y."/>
            <person name="Kubokawa K."/>
            <person name="Kimura S."/>
        </authorList>
    </citation>
    <scope>NUCLEOTIDE SEQUENCE</scope>
</reference>
<dbReference type="GeneTree" id="ENSGT00940000169280"/>
<dbReference type="GO" id="GO:0030016">
    <property type="term" value="C:myofibril"/>
    <property type="evidence" value="ECO:0000318"/>
    <property type="project" value="GO_Central"/>
</dbReference>
<dbReference type="KEGG" id="cin:100175342"/>
<accession>A0A1W3JNB9</accession>
<comment type="subcellular location">
    <subcellularLocation>
        <location evidence="1">Cytoplasm</location>
        <location evidence="1">Cytoskeleton</location>
    </subcellularLocation>
    <subcellularLocation>
        <location evidence="6">Cytoplasm</location>
        <location evidence="6">Myofibril</location>
        <location evidence="6">Sarcomere</location>
        <location evidence="6">M line</location>
    </subcellularLocation>
</comment>
<dbReference type="GO" id="GO:0030239">
    <property type="term" value="P:myofibril assembly"/>
    <property type="evidence" value="ECO:0000318"/>
    <property type="project" value="GO_Central"/>
</dbReference>
<evidence type="ECO:0000256" key="3">
    <source>
        <dbReference type="ARBA" id="ARBA00022490"/>
    </source>
</evidence>
<comment type="similarity">
    <text evidence="2">Belongs to the tropomodulin family.</text>
</comment>
<evidence type="ECO:0000256" key="2">
    <source>
        <dbReference type="ARBA" id="ARBA00009345"/>
    </source>
</evidence>
<dbReference type="GO" id="GO:0005523">
    <property type="term" value="F:tropomyosin binding"/>
    <property type="evidence" value="ECO:0000318"/>
    <property type="project" value="GO_Central"/>
</dbReference>
<dbReference type="FunFam" id="3.80.10.10:FF:000078">
    <property type="entry name" value="Leiomodin 3"/>
    <property type="match status" value="1"/>
</dbReference>
<keyword evidence="11" id="KW-1185">Reference proteome</keyword>
<dbReference type="GO" id="GO:0005856">
    <property type="term" value="C:cytoskeleton"/>
    <property type="evidence" value="ECO:0000318"/>
    <property type="project" value="GO_Central"/>
</dbReference>
<dbReference type="OMA" id="PYQRDKL"/>
<evidence type="ECO:0000313" key="11">
    <source>
        <dbReference type="Proteomes" id="UP000008144"/>
    </source>
</evidence>
<dbReference type="HOGENOM" id="CLU_031052_0_1_1"/>